<dbReference type="PANTHER" id="PTHR43022:SF1">
    <property type="entry name" value="PROTEIN SMF"/>
    <property type="match status" value="1"/>
</dbReference>
<organism evidence="4 5">
    <name type="scientific">Jutongia huaianensis</name>
    <dbReference type="NCBI Taxonomy" id="2763668"/>
    <lineage>
        <taxon>Bacteria</taxon>
        <taxon>Bacillati</taxon>
        <taxon>Bacillota</taxon>
        <taxon>Clostridia</taxon>
        <taxon>Lachnospirales</taxon>
        <taxon>Lachnospiraceae</taxon>
        <taxon>Jutongia</taxon>
    </lineage>
</organism>
<dbReference type="InterPro" id="IPR057666">
    <property type="entry name" value="DrpA_SLOG"/>
</dbReference>
<keyword evidence="5" id="KW-1185">Reference proteome</keyword>
<sequence length="364" mass="40100">MKKVQYEFWLSSIPGIGCRKIKALLERFGAPEDIFRLKREQLQEISSLRTKDIETLMASRNTDQIQKDWEELCKKEIHFTSLSHPDYPDKLKHIPDPPYSLFYKGSLPAGDIPSVAVVGARNVSHAGLETARQFGRELAENGIAVVSGLARGVDVTAQNGVLTVAGGRTYGVLGCGIDRCYPENHIESYMLMQENGGVISEFCPGMLPYPANFPMRNRIISGLSDGILVIEAGKKSGSLITAELGLDQGKEVFVVPGDIYNPCYIGSNQLIQSGAALVTKTRDILDGLGIFMDEDASVRKKKCEVMLETSEKIVYSYLGLEPIHISELVRISGLSVQRTVNLLLSMELKGVVRQVGNQYYAIVL</sequence>
<dbReference type="InterPro" id="IPR010994">
    <property type="entry name" value="RuvA_2-like"/>
</dbReference>
<dbReference type="InterPro" id="IPR036388">
    <property type="entry name" value="WH-like_DNA-bd_sf"/>
</dbReference>
<dbReference type="RefSeq" id="WP_022463898.1">
    <property type="nucleotide sequence ID" value="NZ_JACRSX010000015.1"/>
</dbReference>
<dbReference type="SUPFAM" id="SSF47781">
    <property type="entry name" value="RuvA domain 2-like"/>
    <property type="match status" value="1"/>
</dbReference>
<name>A0ABR7N394_9FIRM</name>
<gene>
    <name evidence="4" type="primary">dprA</name>
    <name evidence="4" type="ORF">H8704_10665</name>
</gene>
<dbReference type="Gene3D" id="1.10.10.10">
    <property type="entry name" value="Winged helix-like DNA-binding domain superfamily/Winged helix DNA-binding domain"/>
    <property type="match status" value="1"/>
</dbReference>
<feature type="domain" description="DprA winged helix" evidence="3">
    <location>
        <begin position="309"/>
        <end position="355"/>
    </location>
</feature>
<comment type="caution">
    <text evidence="4">The sequence shown here is derived from an EMBL/GenBank/DDBJ whole genome shotgun (WGS) entry which is preliminary data.</text>
</comment>
<dbReference type="InterPro" id="IPR003488">
    <property type="entry name" value="DprA"/>
</dbReference>
<evidence type="ECO:0000313" key="5">
    <source>
        <dbReference type="Proteomes" id="UP000606193"/>
    </source>
</evidence>
<dbReference type="Proteomes" id="UP000606193">
    <property type="component" value="Unassembled WGS sequence"/>
</dbReference>
<evidence type="ECO:0000259" key="3">
    <source>
        <dbReference type="Pfam" id="PF17782"/>
    </source>
</evidence>
<dbReference type="EMBL" id="JACRSX010000015">
    <property type="protein sequence ID" value="MBC8563083.1"/>
    <property type="molecule type" value="Genomic_DNA"/>
</dbReference>
<reference evidence="4 5" key="1">
    <citation type="submission" date="2020-08" db="EMBL/GenBank/DDBJ databases">
        <title>Genome public.</title>
        <authorList>
            <person name="Liu C."/>
            <person name="Sun Q."/>
        </authorList>
    </citation>
    <scope>NUCLEOTIDE SEQUENCE [LARGE SCALE GENOMIC DNA]</scope>
    <source>
        <strain evidence="4 5">NSJ-37</strain>
    </source>
</reference>
<evidence type="ECO:0000313" key="4">
    <source>
        <dbReference type="EMBL" id="MBC8563083.1"/>
    </source>
</evidence>
<evidence type="ECO:0000259" key="2">
    <source>
        <dbReference type="Pfam" id="PF02481"/>
    </source>
</evidence>
<dbReference type="InterPro" id="IPR041614">
    <property type="entry name" value="DprA_WH"/>
</dbReference>
<evidence type="ECO:0000256" key="1">
    <source>
        <dbReference type="ARBA" id="ARBA00006525"/>
    </source>
</evidence>
<dbReference type="Pfam" id="PF02481">
    <property type="entry name" value="DNA_processg_A"/>
    <property type="match status" value="1"/>
</dbReference>
<comment type="similarity">
    <text evidence="1">Belongs to the DprA/Smf family.</text>
</comment>
<dbReference type="PANTHER" id="PTHR43022">
    <property type="entry name" value="PROTEIN SMF"/>
    <property type="match status" value="1"/>
</dbReference>
<protein>
    <submittedName>
        <fullName evidence="4">DNA-protecting protein DprA</fullName>
    </submittedName>
</protein>
<accession>A0ABR7N394</accession>
<dbReference type="Gene3D" id="3.40.50.450">
    <property type="match status" value="1"/>
</dbReference>
<dbReference type="NCBIfam" id="TIGR00732">
    <property type="entry name" value="dprA"/>
    <property type="match status" value="1"/>
</dbReference>
<feature type="domain" description="Smf/DprA SLOG" evidence="2">
    <location>
        <begin position="79"/>
        <end position="287"/>
    </location>
</feature>
<proteinExistence type="inferred from homology"/>
<dbReference type="Pfam" id="PF17782">
    <property type="entry name" value="WHD_DprA"/>
    <property type="match status" value="1"/>
</dbReference>
<dbReference type="SUPFAM" id="SSF102405">
    <property type="entry name" value="MCP/YpsA-like"/>
    <property type="match status" value="1"/>
</dbReference>